<protein>
    <submittedName>
        <fullName evidence="1">Uncharacterized protein</fullName>
    </submittedName>
</protein>
<accession>A0A4Y2QUR5</accession>
<name>A0A4Y2QUR5_ARAVE</name>
<evidence type="ECO:0000313" key="2">
    <source>
        <dbReference type="Proteomes" id="UP000499080"/>
    </source>
</evidence>
<keyword evidence="2" id="KW-1185">Reference proteome</keyword>
<reference evidence="1 2" key="1">
    <citation type="journal article" date="2019" name="Sci. Rep.">
        <title>Orb-weaving spider Araneus ventricosus genome elucidates the spidroin gene catalogue.</title>
        <authorList>
            <person name="Kono N."/>
            <person name="Nakamura H."/>
            <person name="Ohtoshi R."/>
            <person name="Moran D.A.P."/>
            <person name="Shinohara A."/>
            <person name="Yoshida Y."/>
            <person name="Fujiwara M."/>
            <person name="Mori M."/>
            <person name="Tomita M."/>
            <person name="Arakawa K."/>
        </authorList>
    </citation>
    <scope>NUCLEOTIDE SEQUENCE [LARGE SCALE GENOMIC DNA]</scope>
</reference>
<proteinExistence type="predicted"/>
<dbReference type="Proteomes" id="UP000499080">
    <property type="component" value="Unassembled WGS sequence"/>
</dbReference>
<organism evidence="1 2">
    <name type="scientific">Araneus ventricosus</name>
    <name type="common">Orbweaver spider</name>
    <name type="synonym">Epeira ventricosa</name>
    <dbReference type="NCBI Taxonomy" id="182803"/>
    <lineage>
        <taxon>Eukaryota</taxon>
        <taxon>Metazoa</taxon>
        <taxon>Ecdysozoa</taxon>
        <taxon>Arthropoda</taxon>
        <taxon>Chelicerata</taxon>
        <taxon>Arachnida</taxon>
        <taxon>Araneae</taxon>
        <taxon>Araneomorphae</taxon>
        <taxon>Entelegynae</taxon>
        <taxon>Araneoidea</taxon>
        <taxon>Araneidae</taxon>
        <taxon>Araneus</taxon>
    </lineage>
</organism>
<gene>
    <name evidence="1" type="ORF">AVEN_62850_1</name>
</gene>
<sequence>MSTGALCAVIRPCKIRTLRLHVTELLALKAPSRFKIFTVPEGREPMIQAPLFWDSLEYHRSQRNDPIFGAVLAFTVDSDRDITLRQGITLPKSADPFLLFVPSRIFPDRDTVTQGVKAAPCPHLIIISPY</sequence>
<evidence type="ECO:0000313" key="1">
    <source>
        <dbReference type="EMBL" id="GBN66976.1"/>
    </source>
</evidence>
<dbReference type="EMBL" id="BGPR01014853">
    <property type="protein sequence ID" value="GBN66976.1"/>
    <property type="molecule type" value="Genomic_DNA"/>
</dbReference>
<dbReference type="AlphaFoldDB" id="A0A4Y2QUR5"/>
<comment type="caution">
    <text evidence="1">The sequence shown here is derived from an EMBL/GenBank/DDBJ whole genome shotgun (WGS) entry which is preliminary data.</text>
</comment>